<dbReference type="AlphaFoldDB" id="A0A6J6LBU8"/>
<keyword evidence="5 7" id="KW-1133">Transmembrane helix</keyword>
<evidence type="ECO:0000256" key="3">
    <source>
        <dbReference type="ARBA" id="ARBA00022475"/>
    </source>
</evidence>
<feature type="transmembrane region" description="Helical" evidence="7">
    <location>
        <begin position="110"/>
        <end position="132"/>
    </location>
</feature>
<proteinExistence type="inferred from homology"/>
<dbReference type="PANTHER" id="PTHR30106">
    <property type="entry name" value="INNER MEMBRANE PROTEIN YEIH-RELATED"/>
    <property type="match status" value="1"/>
</dbReference>
<dbReference type="GO" id="GO:0005886">
    <property type="term" value="C:plasma membrane"/>
    <property type="evidence" value="ECO:0007669"/>
    <property type="project" value="UniProtKB-SubCell"/>
</dbReference>
<dbReference type="PANTHER" id="PTHR30106:SF2">
    <property type="entry name" value="UPF0324 INNER MEMBRANE PROTEIN YEIH"/>
    <property type="match status" value="1"/>
</dbReference>
<keyword evidence="6 7" id="KW-0472">Membrane</keyword>
<comment type="similarity">
    <text evidence="2">Belongs to the UPF0324 family.</text>
</comment>
<sequence length="353" mass="37222">MAFGRNSIAVEDFWIDESLPMKRSVLNRVPGLALIGVLTGIAFLINSFQPAISPLALCVALGFIVANFSVWPDWAAPANNFASKRLLRIGIALLGAQVSIASLRAIGLKGLLTVLVVVIFTIFGILLLSKLFGMTGDLGLLIGIGFGICGATAVAAIRPQTRATEEETSYAIALISLCGTLSIVVLPFLGHLMHLSDRTFGAWAGAAVHDVGQVVATASVWSPAAISAAIVIKLSRVCLLAPIVLTLSFRHRKYLKSQGKSENASARIPFIPFFVLGFIAVAILQNVLTVPTHVHDDLVLASKILIGAGLVALGSGVRWKSIRSIGPRPLFMGMIAWVIVAGVSLAAVRISGM</sequence>
<keyword evidence="3" id="KW-1003">Cell membrane</keyword>
<evidence type="ECO:0000313" key="8">
    <source>
        <dbReference type="EMBL" id="CAB4659201.1"/>
    </source>
</evidence>
<feature type="transmembrane region" description="Helical" evidence="7">
    <location>
        <begin position="224"/>
        <end position="247"/>
    </location>
</feature>
<feature type="transmembrane region" description="Helical" evidence="7">
    <location>
        <begin position="268"/>
        <end position="288"/>
    </location>
</feature>
<evidence type="ECO:0000256" key="7">
    <source>
        <dbReference type="SAM" id="Phobius"/>
    </source>
</evidence>
<dbReference type="EMBL" id="CAEZWO010000049">
    <property type="protein sequence ID" value="CAB4659201.1"/>
    <property type="molecule type" value="Genomic_DNA"/>
</dbReference>
<feature type="transmembrane region" description="Helical" evidence="7">
    <location>
        <begin position="29"/>
        <end position="48"/>
    </location>
</feature>
<evidence type="ECO:0000256" key="4">
    <source>
        <dbReference type="ARBA" id="ARBA00022692"/>
    </source>
</evidence>
<feature type="transmembrane region" description="Helical" evidence="7">
    <location>
        <begin position="55"/>
        <end position="74"/>
    </location>
</feature>
<dbReference type="Pfam" id="PF03601">
    <property type="entry name" value="Cons_hypoth698"/>
    <property type="match status" value="1"/>
</dbReference>
<feature type="transmembrane region" description="Helical" evidence="7">
    <location>
        <begin position="300"/>
        <end position="319"/>
    </location>
</feature>
<evidence type="ECO:0000256" key="5">
    <source>
        <dbReference type="ARBA" id="ARBA00022989"/>
    </source>
</evidence>
<dbReference type="InterPro" id="IPR018383">
    <property type="entry name" value="UPF0324_pro"/>
</dbReference>
<feature type="transmembrane region" description="Helical" evidence="7">
    <location>
        <begin position="138"/>
        <end position="157"/>
    </location>
</feature>
<feature type="transmembrane region" description="Helical" evidence="7">
    <location>
        <begin position="169"/>
        <end position="189"/>
    </location>
</feature>
<evidence type="ECO:0000256" key="1">
    <source>
        <dbReference type="ARBA" id="ARBA00004651"/>
    </source>
</evidence>
<comment type="subcellular location">
    <subcellularLocation>
        <location evidence="1">Cell membrane</location>
        <topology evidence="1">Multi-pass membrane protein</topology>
    </subcellularLocation>
</comment>
<evidence type="ECO:0000256" key="6">
    <source>
        <dbReference type="ARBA" id="ARBA00023136"/>
    </source>
</evidence>
<protein>
    <submittedName>
        <fullName evidence="8">Unannotated protein</fullName>
    </submittedName>
</protein>
<keyword evidence="4 7" id="KW-0812">Transmembrane</keyword>
<feature type="transmembrane region" description="Helical" evidence="7">
    <location>
        <begin position="331"/>
        <end position="350"/>
    </location>
</feature>
<reference evidence="8" key="1">
    <citation type="submission" date="2020-05" db="EMBL/GenBank/DDBJ databases">
        <authorList>
            <person name="Chiriac C."/>
            <person name="Salcher M."/>
            <person name="Ghai R."/>
            <person name="Kavagutti S V."/>
        </authorList>
    </citation>
    <scope>NUCLEOTIDE SEQUENCE</scope>
</reference>
<organism evidence="8">
    <name type="scientific">freshwater metagenome</name>
    <dbReference type="NCBI Taxonomy" id="449393"/>
    <lineage>
        <taxon>unclassified sequences</taxon>
        <taxon>metagenomes</taxon>
        <taxon>ecological metagenomes</taxon>
    </lineage>
</organism>
<accession>A0A6J6LBU8</accession>
<name>A0A6J6LBU8_9ZZZZ</name>
<gene>
    <name evidence="8" type="ORF">UFOPK2254_00635</name>
</gene>
<evidence type="ECO:0000256" key="2">
    <source>
        <dbReference type="ARBA" id="ARBA00007977"/>
    </source>
</evidence>